<name>A0A2N5XLE0_9HYPH</name>
<comment type="caution">
    <text evidence="2">The sequence shown here is derived from an EMBL/GenBank/DDBJ whole genome shotgun (WGS) entry which is preliminary data.</text>
</comment>
<accession>A0A2N5XLE0</accession>
<keyword evidence="1" id="KW-1133">Transmembrane helix</keyword>
<evidence type="ECO:0008006" key="4">
    <source>
        <dbReference type="Google" id="ProtNLM"/>
    </source>
</evidence>
<keyword evidence="3" id="KW-1185">Reference proteome</keyword>
<proteinExistence type="predicted"/>
<dbReference type="AlphaFoldDB" id="A0A2N5XLE0"/>
<feature type="transmembrane region" description="Helical" evidence="1">
    <location>
        <begin position="20"/>
        <end position="41"/>
    </location>
</feature>
<dbReference type="EMBL" id="PKUQ01000054">
    <property type="protein sequence ID" value="PLW75258.1"/>
    <property type="molecule type" value="Genomic_DNA"/>
</dbReference>
<evidence type="ECO:0000313" key="2">
    <source>
        <dbReference type="EMBL" id="PLW75258.1"/>
    </source>
</evidence>
<reference evidence="2 3" key="1">
    <citation type="submission" date="2018-01" db="EMBL/GenBank/DDBJ databases">
        <title>The draft genome sequence of Cohaesibacter sp. H1304.</title>
        <authorList>
            <person name="Wang N.-N."/>
            <person name="Du Z.-J."/>
        </authorList>
    </citation>
    <scope>NUCLEOTIDE SEQUENCE [LARGE SCALE GENOMIC DNA]</scope>
    <source>
        <strain evidence="2 3">H1304</strain>
    </source>
</reference>
<evidence type="ECO:0000256" key="1">
    <source>
        <dbReference type="SAM" id="Phobius"/>
    </source>
</evidence>
<keyword evidence="1" id="KW-0472">Membrane</keyword>
<dbReference type="InterPro" id="IPR018759">
    <property type="entry name" value="BBP2_2"/>
</dbReference>
<organism evidence="2 3">
    <name type="scientific">Cohaesibacter celericrescens</name>
    <dbReference type="NCBI Taxonomy" id="2067669"/>
    <lineage>
        <taxon>Bacteria</taxon>
        <taxon>Pseudomonadati</taxon>
        <taxon>Pseudomonadota</taxon>
        <taxon>Alphaproteobacteria</taxon>
        <taxon>Hyphomicrobiales</taxon>
        <taxon>Cohaesibacteraceae</taxon>
    </lineage>
</organism>
<sequence length="486" mass="52172">MWPNQRIGPIWHQLFSELCYMRLLLTSTLMAGVFIPLSAAWGQSVSTDAMGDLLVDQAQSTASETSTNTATDVGAAATTVTALPQLRGRIQYPVGPVAPVTPANQAVTPVQPLQGPGRDGDDQSDAYEAQGLKLGTFVLYPSISFTIEATDNIDDVSVGVNGQSGTTELELRAESDWSRHALSVTTRLGMTGYNEPNRKPDTEQFIDGSLELDLADQSKLTLTGSAQQEREAANSVELVASGGTAEIQSTFSTGAVLDQGAGIFRFQLRGAMAAESYEEDSTRDFQTFTFGGRTGFALTDQVTPFVDLEMSRKVYRQSTNTQNGDSLRGSIGLEVNNRETLSGEASIGLISWRPKISGQEGDSMLFADASLTWSPNALWSLTGGLETDLTSSSTGATSVATYTASFSASYAVRDNLDLGASTTLSREVYNGIGRRDSVFDGTLSAEYSFNRYSQLIASVGHERRNSTQIGSEYSENKAGLTLKFQR</sequence>
<dbReference type="Proteomes" id="UP000234881">
    <property type="component" value="Unassembled WGS sequence"/>
</dbReference>
<gene>
    <name evidence="2" type="ORF">C0081_20810</name>
</gene>
<evidence type="ECO:0000313" key="3">
    <source>
        <dbReference type="Proteomes" id="UP000234881"/>
    </source>
</evidence>
<keyword evidence="1" id="KW-0812">Transmembrane</keyword>
<protein>
    <recommendedName>
        <fullName evidence="4">Outer membrane beta-barrel protein</fullName>
    </recommendedName>
</protein>
<dbReference type="Pfam" id="PF10082">
    <property type="entry name" value="BBP2_2"/>
    <property type="match status" value="1"/>
</dbReference>